<reference evidence="3" key="2">
    <citation type="submission" date="2024-08" db="UniProtKB">
        <authorList>
            <consortium name="EnsemblMetazoa"/>
        </authorList>
    </citation>
    <scope>IDENTIFICATION</scope>
</reference>
<feature type="compositionally biased region" description="Low complexity" evidence="2">
    <location>
        <begin position="869"/>
        <end position="879"/>
    </location>
</feature>
<reference evidence="4" key="1">
    <citation type="journal article" date="2013" name="Genome Biol.">
        <title>Draft genome of the mountain pine beetle, Dendroctonus ponderosae Hopkins, a major forest pest.</title>
        <authorList>
            <person name="Keeling C.I."/>
            <person name="Yuen M.M."/>
            <person name="Liao N.Y."/>
            <person name="Docking T.R."/>
            <person name="Chan S.K."/>
            <person name="Taylor G.A."/>
            <person name="Palmquist D.L."/>
            <person name="Jackman S.D."/>
            <person name="Nguyen A."/>
            <person name="Li M."/>
            <person name="Henderson H."/>
            <person name="Janes J.K."/>
            <person name="Zhao Y."/>
            <person name="Pandoh P."/>
            <person name="Moore R."/>
            <person name="Sperling F.A."/>
            <person name="Huber D.P."/>
            <person name="Birol I."/>
            <person name="Jones S.J."/>
            <person name="Bohlmann J."/>
        </authorList>
    </citation>
    <scope>NUCLEOTIDE SEQUENCE</scope>
</reference>
<dbReference type="Proteomes" id="UP000019118">
    <property type="component" value="Unassembled WGS sequence"/>
</dbReference>
<evidence type="ECO:0008006" key="5">
    <source>
        <dbReference type="Google" id="ProtNLM"/>
    </source>
</evidence>
<feature type="compositionally biased region" description="Basic and acidic residues" evidence="2">
    <location>
        <begin position="648"/>
        <end position="671"/>
    </location>
</feature>
<sequence length="1515" mass="169524">MSINVTVTGNPVSIRRGQMITNPQREKEERDKRRILRLQQVRQQSKDLAAKVRNKVRTEQKKHQQDIERDGREKLKDWQNRQLLELHNQYLDALDEIGVGHKEAEELADESALLESEKLRNEEIAKTRGKLAQTKHQIQKNEDNYKKAVPIQQKKLVRDIENTRAALVSALPKKAPKPKTKQAQTKVTKNATTTDINITIPNEDGFSEIYQSDSSSKQSESPCECSETSEDHSQTINLKMKPPSQHSSEKSAPKPKSYQETLDERKRLIDEFRAQPKSIPIDTRISDRIKQRQFKSTEPDYCDSLHVESLAGHFVKLQSSCRLDKDPLELSSDDCICTKINSSCPCKTSKSTAVQTEGKFICKCEKSRHSSRKLQSRSEATSGRNPEIPVKPAVKLKATSEEPVAASTVSSAYDRVPHYDFPNRFVTERQSSTQVEKVDGSSLEVVPNVTSEVEWQEIIKQRDVDAHVRGKRALEKEKAQRDYQELMKKLPVLQRKEHIAQIGTDKPEYHMSEERLKEREKQRQNRLENAYSQAIPNLKPQIVTLPKRKLEINKPDEPFEILNGDDSRTLNLGKWDTDSNRKTMFSAEEVHEIIRAFTVQKPEDRKAKLKQLLNSLKLQKEQLINEIRALPKDDSIDALIMDLTSFSDDDKPLRPVKRKSSEKVRKRRLEETESQSDTSSDVKVRERHHKHPKGHHTDKCGHHKDKYGRSPKKRMKKPSRVLVLQNMSTQTTPKSTKEQASTTTTTTGSSNEQLLPNSVKICTKSHTPCDCYKSQNGDSSEEVCKIFIKINEENPPKIQVVQTATVEPEKAAKDKEASPRKSSNHSGKENKPPKSKTKVTEVNLPASKDSKAPHRGTRQTWKEQLSKNSMSTSSTSYMSPPDFSRPNTTTSTEASRQSLYNLRRKPQPTEVAIGSMNSKVSSQSSAKPEQMSKTHLVNYIKRLLSMSKASVDDLGVSSSDVQTPSQSIIEMEPNNPLASLHNAVRLINLRAADFPRDSGEFFSTKNSSQNSQTRDHSSQKNDSSTEKIAKEHLLSQYADVTDSCTKRIANLAAMIEQLRQEKLQMMESPPLVPYHASPSSPQPEDAPQVTPTLSDKENSTKYFDFPPHDDKSKASNSTASLDEEELNRRLLEIDMSLAEKLKKFRQEQDGTGEPQPTVLAPEDQINDPDQPFLDRLHRLIQESHQQENAVEAEKPPAVQPFVPFLVDIPKLPILEPEPDRINLGPERRHPPPSKGLLTAKKFNGNISLMPHELSTITEADSQHSAKISPNQSKTNASIDRELHQLLDQAGSPDSESTLPAAKPNSPGAASGKHKSASDKSDASISNALTCSDSTCTNLAALSSSSSKMSSSSSSGDLKSIEAMLKSIGLDWAIPTLHKTQEALALTSSSSSVDLSSKKTSARKSTSESEVSLKEFLKKQLLEKVSSSSLNRSNASPASFVRDCSDVSSIHEKTKRRTSTPVFSSKSTNKSKEEQLFSGASDISSVRHSSANVSEKRTFQSLAGDDQSLASESTAD</sequence>
<feature type="compositionally biased region" description="Basic and acidic residues" evidence="2">
    <location>
        <begin position="807"/>
        <end position="819"/>
    </location>
</feature>
<evidence type="ECO:0000256" key="2">
    <source>
        <dbReference type="SAM" id="MobiDB-lite"/>
    </source>
</evidence>
<feature type="compositionally biased region" description="Low complexity" evidence="2">
    <location>
        <begin position="207"/>
        <end position="226"/>
    </location>
</feature>
<name>A0AAR5Q1S6_DENPD</name>
<feature type="region of interest" description="Disordered" evidence="2">
    <location>
        <begin position="54"/>
        <end position="73"/>
    </location>
</feature>
<feature type="region of interest" description="Disordered" evidence="2">
    <location>
        <begin position="806"/>
        <end position="900"/>
    </location>
</feature>
<feature type="region of interest" description="Disordered" evidence="2">
    <location>
        <begin position="1144"/>
        <end position="1169"/>
    </location>
</feature>
<feature type="compositionally biased region" description="Polar residues" evidence="2">
    <location>
        <begin position="885"/>
        <end position="900"/>
    </location>
</feature>
<feature type="compositionally biased region" description="Polar residues" evidence="2">
    <location>
        <begin position="1458"/>
        <end position="1467"/>
    </location>
</feature>
<keyword evidence="1" id="KW-0175">Coiled coil</keyword>
<feature type="compositionally biased region" description="Polar residues" evidence="2">
    <location>
        <begin position="1480"/>
        <end position="1492"/>
    </location>
</feature>
<evidence type="ECO:0000256" key="1">
    <source>
        <dbReference type="SAM" id="Coils"/>
    </source>
</evidence>
<feature type="compositionally biased region" description="Basic residues" evidence="2">
    <location>
        <begin position="701"/>
        <end position="719"/>
    </location>
</feature>
<organism evidence="3 4">
    <name type="scientific">Dendroctonus ponderosae</name>
    <name type="common">Mountain pine beetle</name>
    <dbReference type="NCBI Taxonomy" id="77166"/>
    <lineage>
        <taxon>Eukaryota</taxon>
        <taxon>Metazoa</taxon>
        <taxon>Ecdysozoa</taxon>
        <taxon>Arthropoda</taxon>
        <taxon>Hexapoda</taxon>
        <taxon>Insecta</taxon>
        <taxon>Pterygota</taxon>
        <taxon>Neoptera</taxon>
        <taxon>Endopterygota</taxon>
        <taxon>Coleoptera</taxon>
        <taxon>Polyphaga</taxon>
        <taxon>Cucujiformia</taxon>
        <taxon>Curculionidae</taxon>
        <taxon>Scolytinae</taxon>
        <taxon>Dendroctonus</taxon>
    </lineage>
</organism>
<feature type="compositionally biased region" description="Basic and acidic residues" evidence="2">
    <location>
        <begin position="1217"/>
        <end position="1229"/>
    </location>
</feature>
<evidence type="ECO:0000313" key="4">
    <source>
        <dbReference type="Proteomes" id="UP000019118"/>
    </source>
</evidence>
<protein>
    <recommendedName>
        <fullName evidence="5">ALMS motif domain-containing protein</fullName>
    </recommendedName>
</protein>
<feature type="region of interest" description="Disordered" evidence="2">
    <location>
        <begin position="1070"/>
        <end position="1122"/>
    </location>
</feature>
<feature type="region of interest" description="Disordered" evidence="2">
    <location>
        <begin position="647"/>
        <end position="753"/>
    </location>
</feature>
<feature type="region of interest" description="Disordered" evidence="2">
    <location>
        <begin position="170"/>
        <end position="261"/>
    </location>
</feature>
<feature type="region of interest" description="Disordered" evidence="2">
    <location>
        <begin position="1215"/>
        <end position="1243"/>
    </location>
</feature>
<feature type="coiled-coil region" evidence="1">
    <location>
        <begin position="1041"/>
        <end position="1068"/>
    </location>
</feature>
<feature type="compositionally biased region" description="Basic residues" evidence="2">
    <location>
        <begin position="685"/>
        <end position="694"/>
    </location>
</feature>
<feature type="region of interest" description="Disordered" evidence="2">
    <location>
        <begin position="1000"/>
        <end position="1025"/>
    </location>
</feature>
<feature type="compositionally biased region" description="Basic and acidic residues" evidence="2">
    <location>
        <begin position="1013"/>
        <end position="1025"/>
    </location>
</feature>
<feature type="compositionally biased region" description="Polar residues" evidence="2">
    <location>
        <begin position="1001"/>
        <end position="1012"/>
    </location>
</feature>
<feature type="compositionally biased region" description="Low complexity" evidence="2">
    <location>
        <begin position="181"/>
        <end position="194"/>
    </location>
</feature>
<proteinExistence type="predicted"/>
<evidence type="ECO:0000313" key="3">
    <source>
        <dbReference type="EnsemblMetazoa" id="XP_019767185.1"/>
    </source>
</evidence>
<feature type="compositionally biased region" description="Polar residues" evidence="2">
    <location>
        <begin position="725"/>
        <end position="741"/>
    </location>
</feature>
<feature type="region of interest" description="Disordered" evidence="2">
    <location>
        <begin position="1446"/>
        <end position="1515"/>
    </location>
</feature>
<keyword evidence="4" id="KW-1185">Reference proteome</keyword>
<accession>A0AAR5Q1S6</accession>
<feature type="region of interest" description="Disordered" evidence="2">
    <location>
        <begin position="1289"/>
        <end position="1320"/>
    </location>
</feature>
<dbReference type="EnsemblMetazoa" id="XM_019911626.1">
    <property type="protein sequence ID" value="XP_019767185.1"/>
    <property type="gene ID" value="LOC109542409"/>
</dbReference>